<dbReference type="SUPFAM" id="SSF110296">
    <property type="entry name" value="Oligoxyloglucan reducing end-specific cellobiohydrolase"/>
    <property type="match status" value="1"/>
</dbReference>
<evidence type="ECO:0000313" key="2">
    <source>
        <dbReference type="EMBL" id="MFD2112708.1"/>
    </source>
</evidence>
<dbReference type="RefSeq" id="WP_386027271.1">
    <property type="nucleotide sequence ID" value="NZ_JBHUHX010000035.1"/>
</dbReference>
<dbReference type="Proteomes" id="UP001597337">
    <property type="component" value="Unassembled WGS sequence"/>
</dbReference>
<protein>
    <submittedName>
        <fullName evidence="2">ABC transporter substrate-binding protein</fullName>
    </submittedName>
</protein>
<dbReference type="InterPro" id="IPR015943">
    <property type="entry name" value="WD40/YVTN_repeat-like_dom_sf"/>
</dbReference>
<sequence>MNNRKTLALVLTFIGLVLAVGGPFVPGGVHLVPNHPLGAGHVTDLVATSKGDILAGTQSGQIWQLRDRIWMPLNLSLGGNPVMAMLGEPGRNPVGTSAGLYFPPPRAPELNGRVGSLLQTDRGLLAGTPEGVRWLHDDRWVSPGPKANIYTLFLQKRADGNWLHAGTVGAGVLSSSAGSPGESWRSNIEGLPEGANVFSFTSASNGALLAGTDKGLFWQANPGDVWRLLQPELEGKRILALYFDERGVADSGGRLWIGGDDGLSWMNLAETPEGLEAASAPMLADSVEHQPSVGVSWILPVGDRLMVSAGQVYEYGPTNLANWYWISLIGLALILIAGWLMPRPQPEF</sequence>
<dbReference type="EMBL" id="JBHUHX010000035">
    <property type="protein sequence ID" value="MFD2112708.1"/>
    <property type="molecule type" value="Genomic_DNA"/>
</dbReference>
<organism evidence="2 3">
    <name type="scientific">Thiorhodococcus fuscus</name>
    <dbReference type="NCBI Taxonomy" id="527200"/>
    <lineage>
        <taxon>Bacteria</taxon>
        <taxon>Pseudomonadati</taxon>
        <taxon>Pseudomonadota</taxon>
        <taxon>Gammaproteobacteria</taxon>
        <taxon>Chromatiales</taxon>
        <taxon>Chromatiaceae</taxon>
        <taxon>Thiorhodococcus</taxon>
    </lineage>
</organism>
<feature type="transmembrane region" description="Helical" evidence="1">
    <location>
        <begin position="323"/>
        <end position="341"/>
    </location>
</feature>
<proteinExistence type="predicted"/>
<keyword evidence="1" id="KW-0812">Transmembrane</keyword>
<dbReference type="Gene3D" id="2.130.10.10">
    <property type="entry name" value="YVTN repeat-like/Quinoprotein amine dehydrogenase"/>
    <property type="match status" value="1"/>
</dbReference>
<accession>A0ABW4YBT9</accession>
<comment type="caution">
    <text evidence="2">The sequence shown here is derived from an EMBL/GenBank/DDBJ whole genome shotgun (WGS) entry which is preliminary data.</text>
</comment>
<reference evidence="3" key="1">
    <citation type="journal article" date="2019" name="Int. J. Syst. Evol. Microbiol.">
        <title>The Global Catalogue of Microorganisms (GCM) 10K type strain sequencing project: providing services to taxonomists for standard genome sequencing and annotation.</title>
        <authorList>
            <consortium name="The Broad Institute Genomics Platform"/>
            <consortium name="The Broad Institute Genome Sequencing Center for Infectious Disease"/>
            <person name="Wu L."/>
            <person name="Ma J."/>
        </authorList>
    </citation>
    <scope>NUCLEOTIDE SEQUENCE [LARGE SCALE GENOMIC DNA]</scope>
    <source>
        <strain evidence="3">KACC 12597</strain>
    </source>
</reference>
<gene>
    <name evidence="2" type="ORF">ACFSJC_12740</name>
</gene>
<evidence type="ECO:0000313" key="3">
    <source>
        <dbReference type="Proteomes" id="UP001597337"/>
    </source>
</evidence>
<keyword evidence="3" id="KW-1185">Reference proteome</keyword>
<keyword evidence="1" id="KW-1133">Transmembrane helix</keyword>
<keyword evidence="1" id="KW-0472">Membrane</keyword>
<name>A0ABW4YBT9_9GAMM</name>
<evidence type="ECO:0000256" key="1">
    <source>
        <dbReference type="SAM" id="Phobius"/>
    </source>
</evidence>